<evidence type="ECO:0000259" key="2">
    <source>
        <dbReference type="PROSITE" id="PS51035"/>
    </source>
</evidence>
<feature type="compositionally biased region" description="Basic and acidic residues" evidence="1">
    <location>
        <begin position="228"/>
        <end position="248"/>
    </location>
</feature>
<evidence type="ECO:0000313" key="3">
    <source>
        <dbReference type="EMBL" id="KIV88152.1"/>
    </source>
</evidence>
<dbReference type="SUPFAM" id="SSF63491">
    <property type="entry name" value="BAG domain"/>
    <property type="match status" value="1"/>
</dbReference>
<dbReference type="InterPro" id="IPR036533">
    <property type="entry name" value="BAG_dom_sf"/>
</dbReference>
<dbReference type="InterPro" id="IPR029071">
    <property type="entry name" value="Ubiquitin-like_domsf"/>
</dbReference>
<dbReference type="Pfam" id="PF02179">
    <property type="entry name" value="BAG"/>
    <property type="match status" value="1"/>
</dbReference>
<keyword evidence="4" id="KW-1185">Reference proteome</keyword>
<reference evidence="3 4" key="1">
    <citation type="submission" date="2015-01" db="EMBL/GenBank/DDBJ databases">
        <title>The Genome Sequence of Exophiala mesophila CBS40295.</title>
        <authorList>
            <consortium name="The Broad Institute Genomics Platform"/>
            <person name="Cuomo C."/>
            <person name="de Hoog S."/>
            <person name="Gorbushina A."/>
            <person name="Stielow B."/>
            <person name="Teixiera M."/>
            <person name="Abouelleil A."/>
            <person name="Chapman S.B."/>
            <person name="Priest M."/>
            <person name="Young S.K."/>
            <person name="Wortman J."/>
            <person name="Nusbaum C."/>
            <person name="Birren B."/>
        </authorList>
    </citation>
    <scope>NUCLEOTIDE SEQUENCE [LARGE SCALE GENOMIC DNA]</scope>
    <source>
        <strain evidence="3 4">CBS 40295</strain>
    </source>
</reference>
<protein>
    <recommendedName>
        <fullName evidence="2">BAG domain-containing protein</fullName>
    </recommendedName>
</protein>
<dbReference type="VEuPathDB" id="FungiDB:PV10_09076"/>
<dbReference type="SUPFAM" id="SSF54236">
    <property type="entry name" value="Ubiquitin-like"/>
    <property type="match status" value="1"/>
</dbReference>
<feature type="compositionally biased region" description="Low complexity" evidence="1">
    <location>
        <begin position="157"/>
        <end position="167"/>
    </location>
</feature>
<dbReference type="InterPro" id="IPR003103">
    <property type="entry name" value="BAG_domain"/>
</dbReference>
<dbReference type="OMA" id="MSWRNPL"/>
<evidence type="ECO:0000256" key="1">
    <source>
        <dbReference type="SAM" id="MobiDB-lite"/>
    </source>
</evidence>
<dbReference type="PROSITE" id="PS51035">
    <property type="entry name" value="BAG"/>
    <property type="match status" value="1"/>
</dbReference>
<feature type="domain" description="BAG" evidence="2">
    <location>
        <begin position="288"/>
        <end position="352"/>
    </location>
</feature>
<dbReference type="HOGENOM" id="CLU_032998_0_0_1"/>
<feature type="compositionally biased region" description="Polar residues" evidence="1">
    <location>
        <begin position="253"/>
        <end position="262"/>
    </location>
</feature>
<proteinExistence type="predicted"/>
<evidence type="ECO:0000313" key="4">
    <source>
        <dbReference type="Proteomes" id="UP000054302"/>
    </source>
</evidence>
<dbReference type="AlphaFoldDB" id="A0A0D1YZX5"/>
<dbReference type="GO" id="GO:0051087">
    <property type="term" value="F:protein-folding chaperone binding"/>
    <property type="evidence" value="ECO:0007669"/>
    <property type="project" value="InterPro"/>
</dbReference>
<dbReference type="GeneID" id="27326921"/>
<dbReference type="Proteomes" id="UP000054302">
    <property type="component" value="Unassembled WGS sequence"/>
</dbReference>
<sequence>MSTYGYVAHGARGAGSPYSSSIINQYPRSLSSHFEYIDADHDILQDRDTHRPSLSRLHHNPEPPEEPDRVLVRYMASIFPVHFAPYSISEEGAFVGELREQTAALLQTDPQRIRLVYKSRDLKHDSWPLKRYHIKQNSEVAAIKTEGPLYYSDRESASSSGSDTEATQNQNPRRRPRALSSVRHRSDDSTPRTQQPPRTSATHLHPNGHVSAGTPFERQSRGTLYPDADPRQYQRREPSRSSQRRDHPITVPAASTFTPISISDPTTPLGKLQTLSNTLRGTWLPLCEQYIANPPSDPQSRAKEHRKLTESIMQHITLKADAIDVDSPDARSFRKSLINEINDLNKTMDAVARA</sequence>
<name>A0A0D1YZX5_EXOME</name>
<gene>
    <name evidence="3" type="ORF">PV10_09076</name>
</gene>
<dbReference type="Gene3D" id="3.10.20.90">
    <property type="entry name" value="Phosphatidylinositol 3-kinase Catalytic Subunit, Chain A, domain 1"/>
    <property type="match status" value="1"/>
</dbReference>
<feature type="compositionally biased region" description="Polar residues" evidence="1">
    <location>
        <begin position="191"/>
        <end position="202"/>
    </location>
</feature>
<organism evidence="3 4">
    <name type="scientific">Exophiala mesophila</name>
    <name type="common">Black yeast-like fungus</name>
    <dbReference type="NCBI Taxonomy" id="212818"/>
    <lineage>
        <taxon>Eukaryota</taxon>
        <taxon>Fungi</taxon>
        <taxon>Dikarya</taxon>
        <taxon>Ascomycota</taxon>
        <taxon>Pezizomycotina</taxon>
        <taxon>Eurotiomycetes</taxon>
        <taxon>Chaetothyriomycetidae</taxon>
        <taxon>Chaetothyriales</taxon>
        <taxon>Herpotrichiellaceae</taxon>
        <taxon>Exophiala</taxon>
    </lineage>
</organism>
<dbReference type="Gene3D" id="1.20.58.120">
    <property type="entry name" value="BAG domain"/>
    <property type="match status" value="1"/>
</dbReference>
<dbReference type="RefSeq" id="XP_016219726.1">
    <property type="nucleotide sequence ID" value="XM_016374182.1"/>
</dbReference>
<dbReference type="OrthoDB" id="417450at2759"/>
<feature type="region of interest" description="Disordered" evidence="1">
    <location>
        <begin position="152"/>
        <end position="262"/>
    </location>
</feature>
<dbReference type="CDD" id="cd17039">
    <property type="entry name" value="Ubl_ubiquitin_like"/>
    <property type="match status" value="1"/>
</dbReference>
<dbReference type="EMBL" id="KN847526">
    <property type="protein sequence ID" value="KIV88152.1"/>
    <property type="molecule type" value="Genomic_DNA"/>
</dbReference>
<accession>A0A0D1YZX5</accession>